<feature type="transmembrane region" description="Helical" evidence="1">
    <location>
        <begin position="121"/>
        <end position="140"/>
    </location>
</feature>
<gene>
    <name evidence="2" type="ORF">M1843_16310</name>
</gene>
<keyword evidence="1" id="KW-0472">Membrane</keyword>
<accession>A0ABT0J763</accession>
<keyword evidence="3" id="KW-1185">Reference proteome</keyword>
<feature type="transmembrane region" description="Helical" evidence="1">
    <location>
        <begin position="78"/>
        <end position="101"/>
    </location>
</feature>
<evidence type="ECO:0000313" key="3">
    <source>
        <dbReference type="Proteomes" id="UP001651050"/>
    </source>
</evidence>
<feature type="transmembrane region" description="Helical" evidence="1">
    <location>
        <begin position="160"/>
        <end position="185"/>
    </location>
</feature>
<dbReference type="InterPro" id="IPR006938">
    <property type="entry name" value="DUF624"/>
</dbReference>
<feature type="transmembrane region" description="Helical" evidence="1">
    <location>
        <begin position="191"/>
        <end position="211"/>
    </location>
</feature>
<protein>
    <submittedName>
        <fullName evidence="2">DUF624 domain-containing protein</fullName>
    </submittedName>
</protein>
<dbReference type="Pfam" id="PF04854">
    <property type="entry name" value="DUF624"/>
    <property type="match status" value="1"/>
</dbReference>
<name>A0ABT0J763_9MICO</name>
<dbReference type="RefSeq" id="WP_416345164.1">
    <property type="nucleotide sequence ID" value="NZ_JALQCY010000005.1"/>
</dbReference>
<organism evidence="2 3">
    <name type="scientific">Isoptericola peretonis</name>
    <dbReference type="NCBI Taxonomy" id="2918523"/>
    <lineage>
        <taxon>Bacteria</taxon>
        <taxon>Bacillati</taxon>
        <taxon>Actinomycetota</taxon>
        <taxon>Actinomycetes</taxon>
        <taxon>Micrococcales</taxon>
        <taxon>Promicromonosporaceae</taxon>
        <taxon>Isoptericola</taxon>
    </lineage>
</organism>
<evidence type="ECO:0000313" key="2">
    <source>
        <dbReference type="EMBL" id="MCK9795314.1"/>
    </source>
</evidence>
<reference evidence="2 3" key="1">
    <citation type="submission" date="2022-02" db="EMBL/GenBank/DDBJ databases">
        <title>The car tank lid bacteriome: a reservoir of bacteria with potential in bioremediation of fuel.</title>
        <authorList>
            <person name="Vidal-Verdu A."/>
            <person name="Gomez-Martinez D."/>
            <person name="Latorre-Perez A."/>
            <person name="Pereto J."/>
            <person name="Porcar M."/>
        </authorList>
    </citation>
    <scope>NUCLEOTIDE SEQUENCE [LARGE SCALE GENOMIC DNA]</scope>
    <source>
        <strain evidence="2 3">4D.3</strain>
    </source>
</reference>
<proteinExistence type="predicted"/>
<sequence length="228" mass="23602">MAQQGSARADVAGAVPRPDGARLERWFGWVDTLAFLALLNVLVLAGTLAGGVLLGVAPALGAAATVGRTRLRGDAQRAVRVFATTWVSGFGRANLVAAPALATLALTGTSLLALDGAPTTLRVALAVVGGLAVVHLLLTLTMDAHYDLRRRDVPRLAWAFLLRFPGAPLLLAATTALAGVVTAFVPGLLPVVSIGAWVYLCTALCLSFYAANDRNVSDRPAATDPLDE</sequence>
<evidence type="ECO:0000256" key="1">
    <source>
        <dbReference type="SAM" id="Phobius"/>
    </source>
</evidence>
<dbReference type="Proteomes" id="UP001651050">
    <property type="component" value="Unassembled WGS sequence"/>
</dbReference>
<keyword evidence="1" id="KW-1133">Transmembrane helix</keyword>
<dbReference type="EMBL" id="JALQCY010000005">
    <property type="protein sequence ID" value="MCK9795314.1"/>
    <property type="molecule type" value="Genomic_DNA"/>
</dbReference>
<keyword evidence="1" id="KW-0812">Transmembrane</keyword>
<feature type="transmembrane region" description="Helical" evidence="1">
    <location>
        <begin position="33"/>
        <end position="66"/>
    </location>
</feature>
<comment type="caution">
    <text evidence="2">The sequence shown here is derived from an EMBL/GenBank/DDBJ whole genome shotgun (WGS) entry which is preliminary data.</text>
</comment>